<dbReference type="AlphaFoldDB" id="A0A382QZU7"/>
<dbReference type="PANTHER" id="PTHR12778">
    <property type="entry name" value="SOLUTE CARRIER FAMILY 33 ACETYL-COA TRANSPORTER -RELATED"/>
    <property type="match status" value="1"/>
</dbReference>
<feature type="transmembrane region" description="Helical" evidence="6">
    <location>
        <begin position="62"/>
        <end position="83"/>
    </location>
</feature>
<keyword evidence="2" id="KW-0813">Transport</keyword>
<feature type="transmembrane region" description="Helical" evidence="6">
    <location>
        <begin position="218"/>
        <end position="239"/>
    </location>
</feature>
<evidence type="ECO:0008006" key="8">
    <source>
        <dbReference type="Google" id="ProtNLM"/>
    </source>
</evidence>
<accession>A0A382QZU7</accession>
<dbReference type="PANTHER" id="PTHR12778:SF10">
    <property type="entry name" value="MAJOR FACILITATOR SUPERFAMILY DOMAIN-CONTAINING PROTEIN 3"/>
    <property type="match status" value="1"/>
</dbReference>
<sequence length="255" mass="27355">WVYVAMAGLMGVGILTILLNPEPAGSVVAVQSADRPDPVQWLREAVFAPFAEFLVRGGWRPALLILCFVIFYKFGDSLAGVMANPFYLEIGFTKSEIASISKIFGLAATLAGGFLGGLIVVRRGIMESLLWCGLLQMFSNLMFAIQAMVGHDVAMLSVTIAVENVAGGMGTASFVAYLSALCNIAYTATQYALLSSLMAVARTFLSSPAGFLADSTSWVVFFLITTIAALPGLVLLWWLMRRKIVPPSDARVSLP</sequence>
<feature type="transmembrane region" description="Helical" evidence="6">
    <location>
        <begin position="128"/>
        <end position="149"/>
    </location>
</feature>
<evidence type="ECO:0000256" key="1">
    <source>
        <dbReference type="ARBA" id="ARBA00004141"/>
    </source>
</evidence>
<dbReference type="InterPro" id="IPR036259">
    <property type="entry name" value="MFS_trans_sf"/>
</dbReference>
<dbReference type="EMBL" id="UINC01118111">
    <property type="protein sequence ID" value="SVC91013.1"/>
    <property type="molecule type" value="Genomic_DNA"/>
</dbReference>
<evidence type="ECO:0000256" key="6">
    <source>
        <dbReference type="SAM" id="Phobius"/>
    </source>
</evidence>
<dbReference type="SUPFAM" id="SSF103473">
    <property type="entry name" value="MFS general substrate transporter"/>
    <property type="match status" value="1"/>
</dbReference>
<evidence type="ECO:0000256" key="2">
    <source>
        <dbReference type="ARBA" id="ARBA00022448"/>
    </source>
</evidence>
<dbReference type="GO" id="GO:0016020">
    <property type="term" value="C:membrane"/>
    <property type="evidence" value="ECO:0007669"/>
    <property type="project" value="UniProtKB-SubCell"/>
</dbReference>
<feature type="transmembrane region" description="Helical" evidence="6">
    <location>
        <begin position="191"/>
        <end position="212"/>
    </location>
</feature>
<feature type="transmembrane region" description="Helical" evidence="6">
    <location>
        <begin position="103"/>
        <end position="121"/>
    </location>
</feature>
<evidence type="ECO:0000256" key="4">
    <source>
        <dbReference type="ARBA" id="ARBA00022989"/>
    </source>
</evidence>
<feature type="transmembrane region" description="Helical" evidence="6">
    <location>
        <begin position="155"/>
        <end position="179"/>
    </location>
</feature>
<evidence type="ECO:0000256" key="3">
    <source>
        <dbReference type="ARBA" id="ARBA00022692"/>
    </source>
</evidence>
<comment type="subcellular location">
    <subcellularLocation>
        <location evidence="1">Membrane</location>
        <topology evidence="1">Multi-pass membrane protein</topology>
    </subcellularLocation>
</comment>
<protein>
    <recommendedName>
        <fullName evidence="8">Major facilitator superfamily (MFS) profile domain-containing protein</fullName>
    </recommendedName>
</protein>
<evidence type="ECO:0000256" key="5">
    <source>
        <dbReference type="ARBA" id="ARBA00023136"/>
    </source>
</evidence>
<dbReference type="Gene3D" id="1.20.1250.20">
    <property type="entry name" value="MFS general substrate transporter like domains"/>
    <property type="match status" value="1"/>
</dbReference>
<name>A0A382QZU7_9ZZZZ</name>
<evidence type="ECO:0000313" key="7">
    <source>
        <dbReference type="EMBL" id="SVC91013.1"/>
    </source>
</evidence>
<keyword evidence="4 6" id="KW-1133">Transmembrane helix</keyword>
<proteinExistence type="predicted"/>
<organism evidence="7">
    <name type="scientific">marine metagenome</name>
    <dbReference type="NCBI Taxonomy" id="408172"/>
    <lineage>
        <taxon>unclassified sequences</taxon>
        <taxon>metagenomes</taxon>
        <taxon>ecological metagenomes</taxon>
    </lineage>
</organism>
<reference evidence="7" key="1">
    <citation type="submission" date="2018-05" db="EMBL/GenBank/DDBJ databases">
        <authorList>
            <person name="Lanie J.A."/>
            <person name="Ng W.-L."/>
            <person name="Kazmierczak K.M."/>
            <person name="Andrzejewski T.M."/>
            <person name="Davidsen T.M."/>
            <person name="Wayne K.J."/>
            <person name="Tettelin H."/>
            <person name="Glass J.I."/>
            <person name="Rusch D."/>
            <person name="Podicherti R."/>
            <person name="Tsui H.-C.T."/>
            <person name="Winkler M.E."/>
        </authorList>
    </citation>
    <scope>NUCLEOTIDE SEQUENCE</scope>
</reference>
<dbReference type="InterPro" id="IPR004752">
    <property type="entry name" value="AmpG_permease/AT-1"/>
</dbReference>
<keyword evidence="5 6" id="KW-0472">Membrane</keyword>
<feature type="non-terminal residue" evidence="7">
    <location>
        <position position="1"/>
    </location>
</feature>
<gene>
    <name evidence="7" type="ORF">METZ01_LOCUS343867</name>
</gene>
<keyword evidence="3 6" id="KW-0812">Transmembrane</keyword>